<evidence type="ECO:0000256" key="19">
    <source>
        <dbReference type="ARBA" id="ARBA00023242"/>
    </source>
</evidence>
<feature type="compositionally biased region" description="Basic and acidic residues" evidence="23">
    <location>
        <begin position="675"/>
        <end position="687"/>
    </location>
</feature>
<dbReference type="AlphaFoldDB" id="A0A8C1WMA5"/>
<dbReference type="Pfam" id="PF08066">
    <property type="entry name" value="PMC2NT"/>
    <property type="match status" value="1"/>
</dbReference>
<evidence type="ECO:0000256" key="1">
    <source>
        <dbReference type="ARBA" id="ARBA00001946"/>
    </source>
</evidence>
<evidence type="ECO:0000256" key="17">
    <source>
        <dbReference type="ARBA" id="ARBA00022884"/>
    </source>
</evidence>
<dbReference type="Gene3D" id="1.10.150.80">
    <property type="entry name" value="HRDC domain"/>
    <property type="match status" value="1"/>
</dbReference>
<evidence type="ECO:0000256" key="3">
    <source>
        <dbReference type="ARBA" id="ARBA00004604"/>
    </source>
</evidence>
<comment type="cofactor">
    <cofactor evidence="1">
        <name>Mg(2+)</name>
        <dbReference type="ChEBI" id="CHEBI:18420"/>
    </cofactor>
</comment>
<comment type="subcellular location">
    <subcellularLocation>
        <location evidence="2">Cytoplasm</location>
    </subcellularLocation>
    <subcellularLocation>
        <location evidence="3">Nucleus</location>
        <location evidence="3">Nucleolus</location>
    </subcellularLocation>
    <subcellularLocation>
        <location evidence="4">Nucleus</location>
        <location evidence="4">Nucleoplasm</location>
    </subcellularLocation>
</comment>
<dbReference type="FunFam" id="3.30.420.10:FF:000022">
    <property type="entry name" value="Exosome component 10"/>
    <property type="match status" value="1"/>
</dbReference>
<evidence type="ECO:0000256" key="9">
    <source>
        <dbReference type="ARBA" id="ARBA00022722"/>
    </source>
</evidence>
<dbReference type="InterPro" id="IPR044876">
    <property type="entry name" value="HRDC_dom_sf"/>
</dbReference>
<evidence type="ECO:0000256" key="21">
    <source>
        <dbReference type="ARBA" id="ARBA00065628"/>
    </source>
</evidence>
<dbReference type="PROSITE" id="PS50967">
    <property type="entry name" value="HRDC"/>
    <property type="match status" value="1"/>
</dbReference>
<dbReference type="GO" id="GO:0005737">
    <property type="term" value="C:cytoplasm"/>
    <property type="evidence" value="ECO:0007669"/>
    <property type="project" value="UniProtKB-SubCell"/>
</dbReference>
<keyword evidence="12" id="KW-0378">Hydrolase</keyword>
<dbReference type="GO" id="GO:0005730">
    <property type="term" value="C:nucleolus"/>
    <property type="evidence" value="ECO:0007669"/>
    <property type="project" value="UniProtKB-SubCell"/>
</dbReference>
<dbReference type="Ensembl" id="ENSCCRT00015070388.1">
    <property type="protein sequence ID" value="ENSCCRP00015068183.1"/>
    <property type="gene ID" value="ENSCCRG00015027032.1"/>
</dbReference>
<evidence type="ECO:0000256" key="22">
    <source>
        <dbReference type="ARBA" id="ARBA00070703"/>
    </source>
</evidence>
<organism evidence="25 26">
    <name type="scientific">Cyprinus carpio</name>
    <name type="common">Common carp</name>
    <dbReference type="NCBI Taxonomy" id="7962"/>
    <lineage>
        <taxon>Eukaryota</taxon>
        <taxon>Metazoa</taxon>
        <taxon>Chordata</taxon>
        <taxon>Craniata</taxon>
        <taxon>Vertebrata</taxon>
        <taxon>Euteleostomi</taxon>
        <taxon>Actinopterygii</taxon>
        <taxon>Neopterygii</taxon>
        <taxon>Teleostei</taxon>
        <taxon>Ostariophysi</taxon>
        <taxon>Cypriniformes</taxon>
        <taxon>Cyprinidae</taxon>
        <taxon>Cyprininae</taxon>
        <taxon>Cyprinus</taxon>
    </lineage>
</organism>
<dbReference type="GO" id="GO:0046872">
    <property type="term" value="F:metal ion binding"/>
    <property type="evidence" value="ECO:0007669"/>
    <property type="project" value="UniProtKB-KW"/>
</dbReference>
<dbReference type="SMART" id="SM00474">
    <property type="entry name" value="35EXOc"/>
    <property type="match status" value="1"/>
</dbReference>
<keyword evidence="14" id="KW-0269">Exonuclease</keyword>
<evidence type="ECO:0000256" key="8">
    <source>
        <dbReference type="ARBA" id="ARBA00022553"/>
    </source>
</evidence>
<protein>
    <recommendedName>
        <fullName evidence="22">Exosome complex component 10</fullName>
    </recommendedName>
</protein>
<comment type="similarity">
    <text evidence="20">Belongs to the exosome component 10/RRP6 family.</text>
</comment>
<dbReference type="GO" id="GO:0003727">
    <property type="term" value="F:single-stranded RNA binding"/>
    <property type="evidence" value="ECO:0007669"/>
    <property type="project" value="TreeGrafter"/>
</dbReference>
<dbReference type="InterPro" id="IPR012337">
    <property type="entry name" value="RNaseH-like_sf"/>
</dbReference>
<dbReference type="PANTHER" id="PTHR12124">
    <property type="entry name" value="POLYMYOSITIS/SCLERODERMA AUTOANTIGEN-RELATED"/>
    <property type="match status" value="1"/>
</dbReference>
<keyword evidence="13" id="KW-0271">Exosome</keyword>
<evidence type="ECO:0000256" key="4">
    <source>
        <dbReference type="ARBA" id="ARBA00004642"/>
    </source>
</evidence>
<dbReference type="PANTHER" id="PTHR12124:SF47">
    <property type="entry name" value="EXOSOME COMPONENT 10"/>
    <property type="match status" value="1"/>
</dbReference>
<keyword evidence="8" id="KW-0597">Phosphoprotein</keyword>
<name>A0A8C1WMA5_CYPCA</name>
<feature type="domain" description="HRDC" evidence="24">
    <location>
        <begin position="499"/>
        <end position="579"/>
    </location>
</feature>
<dbReference type="GO" id="GO:0071036">
    <property type="term" value="P:nuclear polyadenylation-dependent snoRNA catabolic process"/>
    <property type="evidence" value="ECO:0007669"/>
    <property type="project" value="TreeGrafter"/>
</dbReference>
<evidence type="ECO:0000256" key="18">
    <source>
        <dbReference type="ARBA" id="ARBA00023204"/>
    </source>
</evidence>
<dbReference type="CDD" id="cd06147">
    <property type="entry name" value="Rrp6p_like_exo"/>
    <property type="match status" value="1"/>
</dbReference>
<evidence type="ECO:0000259" key="24">
    <source>
        <dbReference type="PROSITE" id="PS50967"/>
    </source>
</evidence>
<dbReference type="GO" id="GO:0019219">
    <property type="term" value="P:regulation of nucleobase-containing compound metabolic process"/>
    <property type="evidence" value="ECO:0007669"/>
    <property type="project" value="UniProtKB-ARBA"/>
</dbReference>
<dbReference type="FunFam" id="1.10.150.80:FF:000001">
    <property type="entry name" value="Putative exosome component 10"/>
    <property type="match status" value="1"/>
</dbReference>
<dbReference type="GO" id="GO:0071035">
    <property type="term" value="P:nuclear polyadenylation-dependent rRNA catabolic process"/>
    <property type="evidence" value="ECO:0007669"/>
    <property type="project" value="TreeGrafter"/>
</dbReference>
<keyword evidence="10" id="KW-0479">Metal-binding</keyword>
<dbReference type="GO" id="GO:0071040">
    <property type="term" value="P:nuclear polyadenylation-dependent antisense transcript catabolic process"/>
    <property type="evidence" value="ECO:0007669"/>
    <property type="project" value="TreeGrafter"/>
</dbReference>
<sequence>MAASSSSAATAKQSDHSSPSEETEEESEFCPGFKDVDAFVKHGLGAVVSATKASAALPAAGDEFDLYRSFPAFQQFCASQGDRLLHCMTQIMQHHGCRSHMRDRNRLTGLEDRFDLVVDSNDAILEKVGILLDEASGVSRTQQPVMPAGYQPPKIVVSSWNRRVSFSGGERRDETFHLLHAKNIQRPQLKFKEKVDNSNTPFVSKIFIKPNAVKPLPSCECERPEDLDVPAALADFIHQQRTQEHVDDMFSHPYQYELDHLVMPESLKCKPDVQMYKPLAESTCQFIYTLDDLVALNEKLAKVSEFAVDLEHHSYRSFLGITCLMQISTREEDFIIDTLELRSEMYILNETFTDPAIVKVFHGADSDIEWLQKDFGLYVVNMFDTHHAARCLNLGRNSLDHLLKVYCSVNSDKRYQLADWRIRPLPDQMLKYAQADTHYLLYVYDRVRADLYDMGNGQPTLIQQVWDKSRDLSLKKYVKPIFTEDSYMELYRKQKKSFNTQQLAAFRLLYAWRDKLGREEDESTGYILPNHMMMKIAEELPKEPQGIIACCNPTPPLVRQQINELHQLIKQARETPLLKEKLYLCTILFGPHDTSRSSESDFLDLSSFGSLFGERFCELRMFFLSLVFKEEEAAAPAHLTVAQQKAHSIMESFENPFRMIHNRWKLQSIAQQQKEAQEKQQAKEQAKKAQGTNNTEAKQAGQKRERAASDSTKPAQKKKKQKKAQEPEVPEQDFKPFDYSQSNFKMFDGKSKESSQFDPNRQAHGPKQKKKGQKKNAVGGRSMSYVPAKSDRGFRHNWPKR</sequence>
<accession>A0A8C1WMA5</accession>
<keyword evidence="5" id="KW-0963">Cytoplasm</keyword>
<dbReference type="InterPro" id="IPR002562">
    <property type="entry name" value="3'-5'_exonuclease_dom"/>
</dbReference>
<dbReference type="InterPro" id="IPR002121">
    <property type="entry name" value="HRDC_dom"/>
</dbReference>
<dbReference type="GO" id="GO:0071051">
    <property type="term" value="P:poly(A)-dependent snoRNA 3'-end processing"/>
    <property type="evidence" value="ECO:0007669"/>
    <property type="project" value="TreeGrafter"/>
</dbReference>
<dbReference type="InterPro" id="IPR010997">
    <property type="entry name" value="HRDC-like_sf"/>
</dbReference>
<dbReference type="Proteomes" id="UP000694700">
    <property type="component" value="Unplaced"/>
</dbReference>
<evidence type="ECO:0000256" key="16">
    <source>
        <dbReference type="ARBA" id="ARBA00022843"/>
    </source>
</evidence>
<proteinExistence type="inferred from homology"/>
<dbReference type="GO" id="GO:0005654">
    <property type="term" value="C:nucleoplasm"/>
    <property type="evidence" value="ECO:0007669"/>
    <property type="project" value="UniProtKB-SubCell"/>
</dbReference>
<evidence type="ECO:0000256" key="11">
    <source>
        <dbReference type="ARBA" id="ARBA00022763"/>
    </source>
</evidence>
<keyword evidence="15" id="KW-0460">Magnesium</keyword>
<evidence type="ECO:0000256" key="7">
    <source>
        <dbReference type="ARBA" id="ARBA00022552"/>
    </source>
</evidence>
<evidence type="ECO:0000256" key="15">
    <source>
        <dbReference type="ARBA" id="ARBA00022842"/>
    </source>
</evidence>
<dbReference type="SUPFAM" id="SSF53098">
    <property type="entry name" value="Ribonuclease H-like"/>
    <property type="match status" value="1"/>
</dbReference>
<dbReference type="Pfam" id="PF00570">
    <property type="entry name" value="HRDC"/>
    <property type="match status" value="1"/>
</dbReference>
<keyword evidence="6" id="KW-1017">Isopeptide bond</keyword>
<dbReference type="GO" id="GO:0071039">
    <property type="term" value="P:nuclear polyadenylation-dependent CUT catabolic process"/>
    <property type="evidence" value="ECO:0007669"/>
    <property type="project" value="TreeGrafter"/>
</dbReference>
<keyword evidence="16" id="KW-0832">Ubl conjugation</keyword>
<evidence type="ECO:0000256" key="12">
    <source>
        <dbReference type="ARBA" id="ARBA00022801"/>
    </source>
</evidence>
<dbReference type="Pfam" id="PF01612">
    <property type="entry name" value="DNA_pol_A_exo1"/>
    <property type="match status" value="1"/>
</dbReference>
<evidence type="ECO:0000256" key="6">
    <source>
        <dbReference type="ARBA" id="ARBA00022499"/>
    </source>
</evidence>
<evidence type="ECO:0000256" key="23">
    <source>
        <dbReference type="SAM" id="MobiDB-lite"/>
    </source>
</evidence>
<dbReference type="GO" id="GO:0000467">
    <property type="term" value="P:exonucleolytic trimming to generate mature 3'-end of 5.8S rRNA from tricistronic rRNA transcript (SSU-rRNA, 5.8S rRNA, LSU-rRNA)"/>
    <property type="evidence" value="ECO:0007669"/>
    <property type="project" value="InterPro"/>
</dbReference>
<evidence type="ECO:0000256" key="20">
    <source>
        <dbReference type="ARBA" id="ARBA00043957"/>
    </source>
</evidence>
<dbReference type="GO" id="GO:0006281">
    <property type="term" value="P:DNA repair"/>
    <property type="evidence" value="ECO:0007669"/>
    <property type="project" value="UniProtKB-KW"/>
</dbReference>
<dbReference type="GO" id="GO:0071038">
    <property type="term" value="P:TRAMP-dependent tRNA surveillance pathway"/>
    <property type="evidence" value="ECO:0007669"/>
    <property type="project" value="TreeGrafter"/>
</dbReference>
<evidence type="ECO:0000313" key="25">
    <source>
        <dbReference type="Ensembl" id="ENSCCRP00015068183.1"/>
    </source>
</evidence>
<dbReference type="SUPFAM" id="SSF47819">
    <property type="entry name" value="HRDC-like"/>
    <property type="match status" value="1"/>
</dbReference>
<keyword evidence="19" id="KW-0539">Nucleus</keyword>
<comment type="subunit">
    <text evidence="21">Component of the RNA exosome complex. The catalytically inactive RNA exosome core complex (Exo-9) associates with the catalytic subunit EXOSC10/RRP6 (via its N-terminus). Exo-9 may associate with DIS3 to form the nucleolar exosome complex, or DIS3L to form the cytoplasmic exosome complex. The RNA exosome complex interacts with cofactors C1D/RRP47, MPHOSPH6/MPP6 and MTREX/MTR4. Interacts with MTREX; the interaction with MTREX mediates the association of MTREX with nuclear RNA exosomes. Part of the small subunit (SSU) processome, composed of more than 70 proteins and the RNA chaperone small nucleolar RNA (snoRNA) U3. Interacts with ALYREF/THOC4. Interacts with DHX36; this interaction occurs in a RNase-insensitive manner. Interacts with NRDE2. Interacts (via C-terminus) with USP36 (via C-terminus); the interaction is facilitated by the association with RNA and promotes sumoylation of EXOSC10.</text>
</comment>
<dbReference type="InterPro" id="IPR036397">
    <property type="entry name" value="RNaseH_sf"/>
</dbReference>
<keyword evidence="18" id="KW-0234">DNA repair</keyword>
<keyword evidence="17" id="KW-0694">RNA-binding</keyword>
<dbReference type="GO" id="GO:0071037">
    <property type="term" value="P:nuclear polyadenylation-dependent snRNA catabolic process"/>
    <property type="evidence" value="ECO:0007669"/>
    <property type="project" value="TreeGrafter"/>
</dbReference>
<keyword evidence="11" id="KW-0227">DNA damage</keyword>
<feature type="region of interest" description="Disordered" evidence="23">
    <location>
        <begin position="669"/>
        <end position="801"/>
    </location>
</feature>
<dbReference type="GO" id="GO:0000175">
    <property type="term" value="F:3'-5'-RNA exonuclease activity"/>
    <property type="evidence" value="ECO:0007669"/>
    <property type="project" value="InterPro"/>
</dbReference>
<evidence type="ECO:0000313" key="26">
    <source>
        <dbReference type="Proteomes" id="UP000694700"/>
    </source>
</evidence>
<evidence type="ECO:0000256" key="10">
    <source>
        <dbReference type="ARBA" id="ARBA00022723"/>
    </source>
</evidence>
<evidence type="ECO:0000256" key="5">
    <source>
        <dbReference type="ARBA" id="ARBA00022490"/>
    </source>
</evidence>
<evidence type="ECO:0000256" key="2">
    <source>
        <dbReference type="ARBA" id="ARBA00004496"/>
    </source>
</evidence>
<dbReference type="Gene3D" id="3.30.420.10">
    <property type="entry name" value="Ribonuclease H-like superfamily/Ribonuclease H"/>
    <property type="match status" value="1"/>
</dbReference>
<feature type="region of interest" description="Disordered" evidence="23">
    <location>
        <begin position="1"/>
        <end position="28"/>
    </location>
</feature>
<dbReference type="SMART" id="SM00341">
    <property type="entry name" value="HRDC"/>
    <property type="match status" value="1"/>
</dbReference>
<keyword evidence="9" id="KW-0540">Nuclease</keyword>
<dbReference type="InterPro" id="IPR049559">
    <property type="entry name" value="Rrp6p-like_exo"/>
</dbReference>
<dbReference type="GO" id="GO:0000176">
    <property type="term" value="C:nuclear exosome (RNase complex)"/>
    <property type="evidence" value="ECO:0007669"/>
    <property type="project" value="InterPro"/>
</dbReference>
<dbReference type="GO" id="GO:0071044">
    <property type="term" value="P:histone mRNA catabolic process"/>
    <property type="evidence" value="ECO:0007669"/>
    <property type="project" value="TreeGrafter"/>
</dbReference>
<feature type="compositionally biased region" description="Basic residues" evidence="23">
    <location>
        <begin position="764"/>
        <end position="774"/>
    </location>
</feature>
<dbReference type="GO" id="GO:0000166">
    <property type="term" value="F:nucleotide binding"/>
    <property type="evidence" value="ECO:0007669"/>
    <property type="project" value="InterPro"/>
</dbReference>
<reference evidence="25" key="1">
    <citation type="submission" date="2025-08" db="UniProtKB">
        <authorList>
            <consortium name="Ensembl"/>
        </authorList>
    </citation>
    <scope>IDENTIFICATION</scope>
</reference>
<evidence type="ECO:0000256" key="14">
    <source>
        <dbReference type="ARBA" id="ARBA00022839"/>
    </source>
</evidence>
<dbReference type="InterPro" id="IPR012588">
    <property type="entry name" value="Exosome-assoc_fac_Rrp6_N"/>
</dbReference>
<dbReference type="InterPro" id="IPR045092">
    <property type="entry name" value="Rrp6-like"/>
</dbReference>
<keyword evidence="7" id="KW-0698">rRNA processing</keyword>
<evidence type="ECO:0000256" key="13">
    <source>
        <dbReference type="ARBA" id="ARBA00022835"/>
    </source>
</evidence>